<dbReference type="SUPFAM" id="SSF51206">
    <property type="entry name" value="cAMP-binding domain-like"/>
    <property type="match status" value="1"/>
</dbReference>
<dbReference type="EMBL" id="DRLF01000475">
    <property type="protein sequence ID" value="HEC07906.1"/>
    <property type="molecule type" value="Genomic_DNA"/>
</dbReference>
<evidence type="ECO:0000256" key="2">
    <source>
        <dbReference type="ARBA" id="ARBA00022475"/>
    </source>
</evidence>
<keyword evidence="2" id="KW-1003">Cell membrane</keyword>
<evidence type="ECO:0000256" key="1">
    <source>
        <dbReference type="ARBA" id="ARBA00004651"/>
    </source>
</evidence>
<name>A0A831RYD8_9GAMM</name>
<feature type="domain" description="SSD" evidence="8">
    <location>
        <begin position="247"/>
        <end position="369"/>
    </location>
</feature>
<feature type="transmembrane region" description="Helical" evidence="6">
    <location>
        <begin position="600"/>
        <end position="618"/>
    </location>
</feature>
<feature type="transmembrane region" description="Helical" evidence="6">
    <location>
        <begin position="344"/>
        <end position="370"/>
    </location>
</feature>
<keyword evidence="5 6" id="KW-0472">Membrane</keyword>
<dbReference type="Gene3D" id="1.20.1640.10">
    <property type="entry name" value="Multidrug efflux transporter AcrB transmembrane domain"/>
    <property type="match status" value="2"/>
</dbReference>
<dbReference type="Gene3D" id="2.60.120.10">
    <property type="entry name" value="Jelly Rolls"/>
    <property type="match status" value="1"/>
</dbReference>
<protein>
    <submittedName>
        <fullName evidence="9">Cyclic nucleotide-binding domain-containing protein</fullName>
    </submittedName>
</protein>
<dbReference type="InterPro" id="IPR014710">
    <property type="entry name" value="RmlC-like_jellyroll"/>
</dbReference>
<sequence length="921" mass="103091">MNQLLLYFSKHPWIGLGIILLVSAIAGSQIDKLEVRISANEMLVQNNQEQEYYRQVRSLFGDEQISLLYLASDNLLARDKLEALKRSIAHLKKQPFVERVESLFSVPWVKTVDGYLDKKPYLDSDKLPESPEQAQHILDEARKNPFLRNVLLSPDKDVMAVAIVLKKADVDNPAWNDETITNSLNGIAASLKPFYATSFSVGFPQVRTEIAERIRTEQMHLFPLAVAALLIALFLLLRQLIDILLPIMTAGFSILWTFGFMGATDIPVNVVTSIIPILLIIVGSTEDIHLLSEFRHGQKSGLDAPASLKHMSRRMGGIVLLTFITTYLGFLSVGLSRIEVLWQFGLVASTGLALNFLATIILIPSILSLAGKWQLDGKSRLYSGKSYLLAKRYWEWLWRHRLSIVIVFLVWTLVAIIGIPRIHINHNAIDSLGKDSEVRQKIELINRNLAGLESLSIIVDSGIEDTFLKVRYLEELEQIQKYIREKGWSESSTSFADYLSLLNGAFQELDEPMMPESDDIITELMIFLNHDDVKAYITQDYSHARILVRHSIESSETLQAVIEDLQQFIDHNLDAGLEARITGDSVLTLSATNAMIRGQLQSIALLLVIIVLIIGVLFTELKVGLLAALPNFFPVIVMFGFMGYMEIPLNIGTTMAAAIAIGIAVDDTLHFMLRYNRELKARKNHNIAMEHSIYGEALPVVSTSIALIAGFLVFTQASFEPIVQFGALGALVIATALVADFVITPLAVSSLRLVTIWDVLSLRLRKNVLEKSALFKNLKPWQIRQFILSGRMVEYAKGDFVFRRSEVSTELFVLLTGKVDVCLPDQEGSCNLLEQFYPGDVFGDVALFANIPRKTDAVAVEHSTVLVLTREGIERTMRHRPLISARIFANLTADLSRRMIKLISKQQLKSRSGNPKKGGKS</sequence>
<dbReference type="InterPro" id="IPR000731">
    <property type="entry name" value="SSD"/>
</dbReference>
<dbReference type="InterPro" id="IPR004869">
    <property type="entry name" value="MMPL_dom"/>
</dbReference>
<dbReference type="CDD" id="cd00038">
    <property type="entry name" value="CAP_ED"/>
    <property type="match status" value="1"/>
</dbReference>
<dbReference type="GO" id="GO:0005886">
    <property type="term" value="C:plasma membrane"/>
    <property type="evidence" value="ECO:0007669"/>
    <property type="project" value="UniProtKB-SubCell"/>
</dbReference>
<feature type="transmembrane region" description="Helical" evidence="6">
    <location>
        <begin position="221"/>
        <end position="241"/>
    </location>
</feature>
<comment type="caution">
    <text evidence="9">The sequence shown here is derived from an EMBL/GenBank/DDBJ whole genome shotgun (WGS) entry which is preliminary data.</text>
</comment>
<dbReference type="InterPro" id="IPR050545">
    <property type="entry name" value="Mycobact_MmpL"/>
</dbReference>
<dbReference type="AlphaFoldDB" id="A0A831RYD8"/>
<feature type="transmembrane region" description="Helical" evidence="6">
    <location>
        <begin position="402"/>
        <end position="422"/>
    </location>
</feature>
<dbReference type="InterPro" id="IPR018490">
    <property type="entry name" value="cNMP-bd_dom_sf"/>
</dbReference>
<reference evidence="9" key="1">
    <citation type="journal article" date="2020" name="mSystems">
        <title>Genome- and Community-Level Interaction Insights into Carbon Utilization and Element Cycling Functions of Hydrothermarchaeota in Hydrothermal Sediment.</title>
        <authorList>
            <person name="Zhou Z."/>
            <person name="Liu Y."/>
            <person name="Xu W."/>
            <person name="Pan J."/>
            <person name="Luo Z.H."/>
            <person name="Li M."/>
        </authorList>
    </citation>
    <scope>NUCLEOTIDE SEQUENCE [LARGE SCALE GENOMIC DNA]</scope>
    <source>
        <strain evidence="9">HyVt-458</strain>
    </source>
</reference>
<dbReference type="Pfam" id="PF03176">
    <property type="entry name" value="MMPL"/>
    <property type="match status" value="2"/>
</dbReference>
<feature type="transmembrane region" description="Helical" evidence="6">
    <location>
        <begin position="722"/>
        <end position="743"/>
    </location>
</feature>
<gene>
    <name evidence="9" type="ORF">ENJ12_13705</name>
</gene>
<feature type="transmembrane region" description="Helical" evidence="6">
    <location>
        <begin position="318"/>
        <end position="338"/>
    </location>
</feature>
<feature type="domain" description="Cyclic nucleotide-binding" evidence="7">
    <location>
        <begin position="774"/>
        <end position="894"/>
    </location>
</feature>
<organism evidence="9">
    <name type="scientific">Thiolapillus brandeum</name>
    <dbReference type="NCBI Taxonomy" id="1076588"/>
    <lineage>
        <taxon>Bacteria</taxon>
        <taxon>Pseudomonadati</taxon>
        <taxon>Pseudomonadota</taxon>
        <taxon>Gammaproteobacteria</taxon>
        <taxon>Chromatiales</taxon>
        <taxon>Sedimenticolaceae</taxon>
        <taxon>Thiolapillus</taxon>
    </lineage>
</organism>
<dbReference type="PROSITE" id="PS50156">
    <property type="entry name" value="SSD"/>
    <property type="match status" value="1"/>
</dbReference>
<proteinExistence type="predicted"/>
<dbReference type="SUPFAM" id="SSF82866">
    <property type="entry name" value="Multidrug efflux transporter AcrB transmembrane domain"/>
    <property type="match status" value="2"/>
</dbReference>
<evidence type="ECO:0000313" key="9">
    <source>
        <dbReference type="EMBL" id="HEC07906.1"/>
    </source>
</evidence>
<feature type="transmembrane region" description="Helical" evidence="6">
    <location>
        <begin position="253"/>
        <end position="282"/>
    </location>
</feature>
<dbReference type="PROSITE" id="PS50042">
    <property type="entry name" value="CNMP_BINDING_3"/>
    <property type="match status" value="1"/>
</dbReference>
<dbReference type="SMART" id="SM00100">
    <property type="entry name" value="cNMP"/>
    <property type="match status" value="1"/>
</dbReference>
<feature type="transmembrane region" description="Helical" evidence="6">
    <location>
        <begin position="693"/>
        <end position="716"/>
    </location>
</feature>
<evidence type="ECO:0000256" key="4">
    <source>
        <dbReference type="ARBA" id="ARBA00022989"/>
    </source>
</evidence>
<feature type="transmembrane region" description="Helical" evidence="6">
    <location>
        <begin position="651"/>
        <end position="673"/>
    </location>
</feature>
<keyword evidence="3 6" id="KW-0812">Transmembrane</keyword>
<feature type="transmembrane region" description="Helical" evidence="6">
    <location>
        <begin position="625"/>
        <end position="645"/>
    </location>
</feature>
<dbReference type="PANTHER" id="PTHR33406:SF12">
    <property type="entry name" value="BLR2997 PROTEIN"/>
    <property type="match status" value="1"/>
</dbReference>
<evidence type="ECO:0000256" key="6">
    <source>
        <dbReference type="SAM" id="Phobius"/>
    </source>
</evidence>
<accession>A0A831RYD8</accession>
<keyword evidence="4 6" id="KW-1133">Transmembrane helix</keyword>
<evidence type="ECO:0000259" key="8">
    <source>
        <dbReference type="PROSITE" id="PS50156"/>
    </source>
</evidence>
<comment type="subcellular location">
    <subcellularLocation>
        <location evidence="1">Cell membrane</location>
        <topology evidence="1">Multi-pass membrane protein</topology>
    </subcellularLocation>
</comment>
<evidence type="ECO:0000256" key="3">
    <source>
        <dbReference type="ARBA" id="ARBA00022692"/>
    </source>
</evidence>
<dbReference type="Proteomes" id="UP000886339">
    <property type="component" value="Unassembled WGS sequence"/>
</dbReference>
<feature type="transmembrane region" description="Helical" evidence="6">
    <location>
        <begin position="12"/>
        <end position="30"/>
    </location>
</feature>
<dbReference type="Pfam" id="PF00027">
    <property type="entry name" value="cNMP_binding"/>
    <property type="match status" value="1"/>
</dbReference>
<evidence type="ECO:0000259" key="7">
    <source>
        <dbReference type="PROSITE" id="PS50042"/>
    </source>
</evidence>
<dbReference type="PANTHER" id="PTHR33406">
    <property type="entry name" value="MEMBRANE PROTEIN MJ1562-RELATED"/>
    <property type="match status" value="1"/>
</dbReference>
<dbReference type="InterPro" id="IPR000595">
    <property type="entry name" value="cNMP-bd_dom"/>
</dbReference>
<evidence type="ECO:0000256" key="5">
    <source>
        <dbReference type="ARBA" id="ARBA00023136"/>
    </source>
</evidence>